<reference evidence="10" key="1">
    <citation type="submission" date="2022-11" db="UniProtKB">
        <authorList>
            <consortium name="WormBaseParasite"/>
        </authorList>
    </citation>
    <scope>IDENTIFICATION</scope>
</reference>
<dbReference type="GO" id="GO:0000932">
    <property type="term" value="C:P-body"/>
    <property type="evidence" value="ECO:0007669"/>
    <property type="project" value="UniProtKB-SubCell"/>
</dbReference>
<keyword evidence="5" id="KW-0694">RNA-binding</keyword>
<accession>A0A914VWY1</accession>
<dbReference type="GO" id="GO:0033962">
    <property type="term" value="P:P-body assembly"/>
    <property type="evidence" value="ECO:0007669"/>
    <property type="project" value="TreeGrafter"/>
</dbReference>
<protein>
    <submittedName>
        <fullName evidence="10">mRNA decay factor PAT1 domain-containing protein</fullName>
    </submittedName>
</protein>
<dbReference type="GO" id="GO:0000290">
    <property type="term" value="P:deadenylation-dependent decapping of nuclear-transcribed mRNA"/>
    <property type="evidence" value="ECO:0007669"/>
    <property type="project" value="InterPro"/>
</dbReference>
<evidence type="ECO:0000256" key="2">
    <source>
        <dbReference type="ARBA" id="ARBA00004201"/>
    </source>
</evidence>
<evidence type="ECO:0000313" key="9">
    <source>
        <dbReference type="Proteomes" id="UP000887566"/>
    </source>
</evidence>
<evidence type="ECO:0000256" key="1">
    <source>
        <dbReference type="ARBA" id="ARBA00004123"/>
    </source>
</evidence>
<dbReference type="GO" id="GO:0005634">
    <property type="term" value="C:nucleus"/>
    <property type="evidence" value="ECO:0007669"/>
    <property type="project" value="UniProtKB-SubCell"/>
</dbReference>
<name>A0A914VWY1_9BILA</name>
<dbReference type="PANTHER" id="PTHR21551">
    <property type="entry name" value="TOPOISOMERASE II-ASSOCIATED PROTEIN PAT1"/>
    <property type="match status" value="1"/>
</dbReference>
<feature type="compositionally biased region" description="Low complexity" evidence="7">
    <location>
        <begin position="278"/>
        <end position="292"/>
    </location>
</feature>
<dbReference type="AlphaFoldDB" id="A0A914VWY1"/>
<feature type="region of interest" description="Disordered" evidence="7">
    <location>
        <begin position="275"/>
        <end position="335"/>
    </location>
</feature>
<feature type="region of interest" description="Disordered" evidence="7">
    <location>
        <begin position="1"/>
        <end position="33"/>
    </location>
</feature>
<dbReference type="InterPro" id="IPR019167">
    <property type="entry name" value="PAT1_dom"/>
</dbReference>
<dbReference type="InterPro" id="IPR039900">
    <property type="entry name" value="Pat1-like"/>
</dbReference>
<proteinExistence type="inferred from homology"/>
<feature type="compositionally biased region" description="Acidic residues" evidence="7">
    <location>
        <begin position="19"/>
        <end position="33"/>
    </location>
</feature>
<evidence type="ECO:0000256" key="4">
    <source>
        <dbReference type="ARBA" id="ARBA00022490"/>
    </source>
</evidence>
<keyword evidence="6" id="KW-0539">Nucleus</keyword>
<dbReference type="WBParaSite" id="PSAMB.scaffold2557size22582.g18257.t1">
    <property type="protein sequence ID" value="PSAMB.scaffold2557size22582.g18257.t1"/>
    <property type="gene ID" value="PSAMB.scaffold2557size22582.g18257"/>
</dbReference>
<evidence type="ECO:0000313" key="10">
    <source>
        <dbReference type="WBParaSite" id="PSAMB.scaffold2557size22582.g18257.t1"/>
    </source>
</evidence>
<feature type="domain" description="mRNA decay factor PAT1" evidence="8">
    <location>
        <begin position="537"/>
        <end position="675"/>
    </location>
</feature>
<organism evidence="9 10">
    <name type="scientific">Plectus sambesii</name>
    <dbReference type="NCBI Taxonomy" id="2011161"/>
    <lineage>
        <taxon>Eukaryota</taxon>
        <taxon>Metazoa</taxon>
        <taxon>Ecdysozoa</taxon>
        <taxon>Nematoda</taxon>
        <taxon>Chromadorea</taxon>
        <taxon>Plectida</taxon>
        <taxon>Plectina</taxon>
        <taxon>Plectoidea</taxon>
        <taxon>Plectidae</taxon>
        <taxon>Plectus</taxon>
    </lineage>
</organism>
<evidence type="ECO:0000259" key="8">
    <source>
        <dbReference type="Pfam" id="PF09770"/>
    </source>
</evidence>
<keyword evidence="9" id="KW-1185">Reference proteome</keyword>
<evidence type="ECO:0000256" key="6">
    <source>
        <dbReference type="ARBA" id="ARBA00023242"/>
    </source>
</evidence>
<evidence type="ECO:0000256" key="5">
    <source>
        <dbReference type="ARBA" id="ARBA00022884"/>
    </source>
</evidence>
<dbReference type="Pfam" id="PF09770">
    <property type="entry name" value="PAT1"/>
    <property type="match status" value="1"/>
</dbReference>
<evidence type="ECO:0000256" key="3">
    <source>
        <dbReference type="ARBA" id="ARBA00009138"/>
    </source>
</evidence>
<sequence>MSHLAPANLLGGGGGTDAGDFDFADLPEDDDEDVPPDYEFDAVNDETFGMDVSSVVHNDFEMEHYAEQTADLSIVDERPSTSQIQLGDNGQLWVQAMLEASVSNLLDDADDAPSAPPAHYLPMPAFGEPSGGFSPGAKPARQRLERFMDNVNQSTAPAPFFLDIGTVDTIWGKSGGSHSPEKPNGAATLAPRAEVDYRRAVSTGDENRAPPSALNNNQIMALLQQMQVQENQRAAAGRSPLRGAVTLEEVERQAQRSSPKPRPAVPMTVEELERSILQQQRQKAQTPPQKRPMTVEELERHLRTQAPPPAAARQISSPLPVTGPPPGLQQQMQSGRCPPMNVPPPLWMNPQVRAALMAHIAAGKPLPPGFPPPAAFMRSPIGPHPHPGQRMPMGGGGGGGMPPPPQWGSPGRPPMGMQQRPPMGAHLIRMQPMNQYFREQQLKRAGLPSGKTISDFAFDPYAGLMSRKEREWLVKIQGLQLQGSGNPYNDDYYYTLWKQKKLALERQEQGLKPLHASELETEHTETTPYNYVPPTFAGSLGKPTLSTANFPRQLIDLRARQDSIADDDSITGSSATPSVEKQSGLRRFKALLIEVEHGWTVLLECEDRHRQLAAGSTEEANRALLATEIRIRLTQLCESLCGPRLSSVVSLKKGRELLSRVVRQADKDQASKLIGDFVVQLVALAKKDGAGEMQLTLFPAIFDAFKRLAKEHLTSIWEQLNVDEMKAAFETKNMFPQSLLLLLVSYSARKRLPASGSPAVADWFRLASTAVPSLTAVPWLSNDHLKIMRHWLVTVLSINDSAVDQYISTLSAGL</sequence>
<feature type="compositionally biased region" description="Basic and acidic residues" evidence="7">
    <location>
        <begin position="293"/>
        <end position="302"/>
    </location>
</feature>
<dbReference type="PANTHER" id="PTHR21551:SF0">
    <property type="entry name" value="PROTEIN ASSOCIATED WITH TOPO II RELATED-1, ISOFORM A"/>
    <property type="match status" value="1"/>
</dbReference>
<comment type="subcellular location">
    <subcellularLocation>
        <location evidence="2">Cytoplasm</location>
        <location evidence="2">P-body</location>
    </subcellularLocation>
    <subcellularLocation>
        <location evidence="1">Nucleus</location>
    </subcellularLocation>
</comment>
<dbReference type="GO" id="GO:0003723">
    <property type="term" value="F:RNA binding"/>
    <property type="evidence" value="ECO:0007669"/>
    <property type="project" value="UniProtKB-KW"/>
</dbReference>
<evidence type="ECO:0000256" key="7">
    <source>
        <dbReference type="SAM" id="MobiDB-lite"/>
    </source>
</evidence>
<dbReference type="Proteomes" id="UP000887566">
    <property type="component" value="Unplaced"/>
</dbReference>
<comment type="similarity">
    <text evidence="3">Belongs to the PAT1 family.</text>
</comment>
<keyword evidence="4" id="KW-0963">Cytoplasm</keyword>